<feature type="region of interest" description="Disordered" evidence="18">
    <location>
        <begin position="742"/>
        <end position="767"/>
    </location>
</feature>
<keyword evidence="9 17" id="KW-0228">DNA excision</keyword>
<dbReference type="FunFam" id="3.40.50.1010:FF:000002">
    <property type="entry name" value="Exonuclease 1, putative"/>
    <property type="match status" value="1"/>
</dbReference>
<evidence type="ECO:0000256" key="9">
    <source>
        <dbReference type="ARBA" id="ARBA00022769"/>
    </source>
</evidence>
<organism evidence="21">
    <name type="scientific">Clastoptera arizonana</name>
    <name type="common">Arizona spittle bug</name>
    <dbReference type="NCBI Taxonomy" id="38151"/>
    <lineage>
        <taxon>Eukaryota</taxon>
        <taxon>Metazoa</taxon>
        <taxon>Ecdysozoa</taxon>
        <taxon>Arthropoda</taxon>
        <taxon>Hexapoda</taxon>
        <taxon>Insecta</taxon>
        <taxon>Pterygota</taxon>
        <taxon>Neoptera</taxon>
        <taxon>Paraneoptera</taxon>
        <taxon>Hemiptera</taxon>
        <taxon>Auchenorrhyncha</taxon>
        <taxon>Cercopoidea</taxon>
        <taxon>Clastopteridae</taxon>
        <taxon>Clastoptera</taxon>
    </lineage>
</organism>
<dbReference type="Pfam" id="PF00867">
    <property type="entry name" value="XPG_I"/>
    <property type="match status" value="1"/>
</dbReference>
<keyword evidence="12 17" id="KW-0460">Magnesium</keyword>
<evidence type="ECO:0000256" key="11">
    <source>
        <dbReference type="ARBA" id="ARBA00022839"/>
    </source>
</evidence>
<dbReference type="SUPFAM" id="SSF47807">
    <property type="entry name" value="5' to 3' exonuclease, C-terminal subdomain"/>
    <property type="match status" value="1"/>
</dbReference>
<dbReference type="GO" id="GO:0035312">
    <property type="term" value="F:5'-3' DNA exonuclease activity"/>
    <property type="evidence" value="ECO:0007669"/>
    <property type="project" value="UniProtKB-UniRule"/>
</dbReference>
<evidence type="ECO:0000313" key="21">
    <source>
        <dbReference type="EMBL" id="JAS35211.1"/>
    </source>
</evidence>
<evidence type="ECO:0000256" key="7">
    <source>
        <dbReference type="ARBA" id="ARBA00022759"/>
    </source>
</evidence>
<dbReference type="GO" id="GO:0006298">
    <property type="term" value="P:mismatch repair"/>
    <property type="evidence" value="ECO:0007669"/>
    <property type="project" value="TreeGrafter"/>
</dbReference>
<comment type="similarity">
    <text evidence="2 17">Belongs to the XPG/RAD2 endonuclease family. EXO1 subfamily.</text>
</comment>
<dbReference type="InterPro" id="IPR006084">
    <property type="entry name" value="XPG/Rad2"/>
</dbReference>
<dbReference type="GO" id="GO:0003677">
    <property type="term" value="F:DNA binding"/>
    <property type="evidence" value="ECO:0007669"/>
    <property type="project" value="UniProtKB-UniRule"/>
</dbReference>
<dbReference type="InterPro" id="IPR006085">
    <property type="entry name" value="XPG_DNA_repair_N"/>
</dbReference>
<evidence type="ECO:0000256" key="15">
    <source>
        <dbReference type="ARBA" id="ARBA00023204"/>
    </source>
</evidence>
<dbReference type="CDD" id="cd09908">
    <property type="entry name" value="H3TH_EXO1"/>
    <property type="match status" value="1"/>
</dbReference>
<dbReference type="AlphaFoldDB" id="A0A1B6EBA7"/>
<dbReference type="InterPro" id="IPR006086">
    <property type="entry name" value="XPG-I_dom"/>
</dbReference>
<evidence type="ECO:0000256" key="4">
    <source>
        <dbReference type="ARBA" id="ARBA00022553"/>
    </source>
</evidence>
<dbReference type="GO" id="GO:0046872">
    <property type="term" value="F:metal ion binding"/>
    <property type="evidence" value="ECO:0007669"/>
    <property type="project" value="UniProtKB-UniRule"/>
</dbReference>
<keyword evidence="15 17" id="KW-0234">DNA repair</keyword>
<evidence type="ECO:0000256" key="17">
    <source>
        <dbReference type="RuleBase" id="RU910737"/>
    </source>
</evidence>
<evidence type="ECO:0000256" key="10">
    <source>
        <dbReference type="ARBA" id="ARBA00022801"/>
    </source>
</evidence>
<keyword evidence="14 17" id="KW-0238">DNA-binding</keyword>
<dbReference type="GO" id="GO:0017108">
    <property type="term" value="F:5'-flap endonuclease activity"/>
    <property type="evidence" value="ECO:0007669"/>
    <property type="project" value="TreeGrafter"/>
</dbReference>
<name>A0A1B6EBA7_9HEMI</name>
<dbReference type="InterPro" id="IPR029060">
    <property type="entry name" value="PIN-like_dom_sf"/>
</dbReference>
<evidence type="ECO:0000256" key="18">
    <source>
        <dbReference type="SAM" id="MobiDB-lite"/>
    </source>
</evidence>
<dbReference type="SUPFAM" id="SSF88723">
    <property type="entry name" value="PIN domain-like"/>
    <property type="match status" value="1"/>
</dbReference>
<comment type="function">
    <text evidence="17">5'-&gt;3' double-stranded DNA exonuclease which may also possess a cryptic 3'-&gt;5' double-stranded DNA exonuclease activity. Functions in DNA mismatch repair.</text>
</comment>
<evidence type="ECO:0000256" key="16">
    <source>
        <dbReference type="ARBA" id="ARBA00023242"/>
    </source>
</evidence>
<evidence type="ECO:0000256" key="1">
    <source>
        <dbReference type="ARBA" id="ARBA00004123"/>
    </source>
</evidence>
<dbReference type="GO" id="GO:0005634">
    <property type="term" value="C:nucleus"/>
    <property type="evidence" value="ECO:0007669"/>
    <property type="project" value="UniProtKB-SubCell"/>
</dbReference>
<keyword evidence="8 17" id="KW-0227">DNA damage</keyword>
<evidence type="ECO:0000256" key="13">
    <source>
        <dbReference type="ARBA" id="ARBA00022881"/>
    </source>
</evidence>
<dbReference type="InterPro" id="IPR036279">
    <property type="entry name" value="5-3_exonuclease_C_sf"/>
</dbReference>
<keyword evidence="10 17" id="KW-0378">Hydrolase</keyword>
<evidence type="ECO:0000256" key="6">
    <source>
        <dbReference type="ARBA" id="ARBA00022723"/>
    </source>
</evidence>
<keyword evidence="6 17" id="KW-0479">Metal-binding</keyword>
<dbReference type="InterPro" id="IPR037315">
    <property type="entry name" value="EXO1_H3TH"/>
</dbReference>
<dbReference type="EMBL" id="GEDC01002087">
    <property type="protein sequence ID" value="JAS35211.1"/>
    <property type="molecule type" value="Transcribed_RNA"/>
</dbReference>
<keyword evidence="4" id="KW-0597">Phosphoprotein</keyword>
<dbReference type="PROSITE" id="PS00841">
    <property type="entry name" value="XPG_1"/>
    <property type="match status" value="1"/>
</dbReference>
<dbReference type="InterPro" id="IPR019974">
    <property type="entry name" value="XPG_CS"/>
</dbReference>
<comment type="cofactor">
    <cofactor evidence="17">
        <name>Mg(2+)</name>
        <dbReference type="ChEBI" id="CHEBI:18420"/>
    </cofactor>
    <text evidence="17">Binds 2 magnesium ions per subunit. They probably participate in the reaction catalyzed by the enzyme. May bind an additional third magnesium ion after substrate binding.</text>
</comment>
<accession>A0A1B6EBA7</accession>
<dbReference type="Gene3D" id="3.40.50.1010">
    <property type="entry name" value="5'-nuclease"/>
    <property type="match status" value="1"/>
</dbReference>
<evidence type="ECO:0000259" key="20">
    <source>
        <dbReference type="SMART" id="SM00485"/>
    </source>
</evidence>
<comment type="subcellular location">
    <subcellularLocation>
        <location evidence="1 17">Nucleus</location>
    </subcellularLocation>
</comment>
<dbReference type="GO" id="GO:0006310">
    <property type="term" value="P:DNA recombination"/>
    <property type="evidence" value="ECO:0007669"/>
    <property type="project" value="TreeGrafter"/>
</dbReference>
<dbReference type="CDD" id="cd09857">
    <property type="entry name" value="PIN_EXO1"/>
    <property type="match status" value="1"/>
</dbReference>
<dbReference type="Gene3D" id="1.10.150.20">
    <property type="entry name" value="5' to 3' exonuclease, C-terminal subdomain"/>
    <property type="match status" value="1"/>
</dbReference>
<protein>
    <recommendedName>
        <fullName evidence="3 17">Exonuclease 1</fullName>
        <ecNumber evidence="17">3.1.-.-</ecNumber>
    </recommendedName>
</protein>
<keyword evidence="16 17" id="KW-0539">Nucleus</keyword>
<dbReference type="PRINTS" id="PR00853">
    <property type="entry name" value="XPGRADSUPER"/>
</dbReference>
<feature type="compositionally biased region" description="Polar residues" evidence="18">
    <location>
        <begin position="743"/>
        <end position="753"/>
    </location>
</feature>
<dbReference type="FunFam" id="1.10.150.20:FF:000011">
    <property type="entry name" value="exonuclease 1"/>
    <property type="match status" value="1"/>
</dbReference>
<dbReference type="SMART" id="SM00485">
    <property type="entry name" value="XPGN"/>
    <property type="match status" value="1"/>
</dbReference>
<dbReference type="SMART" id="SM00279">
    <property type="entry name" value="HhH2"/>
    <property type="match status" value="1"/>
</dbReference>
<evidence type="ECO:0000256" key="2">
    <source>
        <dbReference type="ARBA" id="ARBA00010563"/>
    </source>
</evidence>
<gene>
    <name evidence="21" type="ORF">g.9657</name>
</gene>
<dbReference type="InterPro" id="IPR044752">
    <property type="entry name" value="PIN-like_EXO1"/>
</dbReference>
<dbReference type="PROSITE" id="PS00842">
    <property type="entry name" value="XPG_2"/>
    <property type="match status" value="1"/>
</dbReference>
<evidence type="ECO:0000256" key="14">
    <source>
        <dbReference type="ARBA" id="ARBA00023125"/>
    </source>
</evidence>
<evidence type="ECO:0000256" key="8">
    <source>
        <dbReference type="ARBA" id="ARBA00022763"/>
    </source>
</evidence>
<dbReference type="PANTHER" id="PTHR11081:SF8">
    <property type="entry name" value="EXONUCLEASE 1"/>
    <property type="match status" value="1"/>
</dbReference>
<keyword evidence="13 17" id="KW-0267">Excision nuclease</keyword>
<reference evidence="21" key="1">
    <citation type="submission" date="2015-12" db="EMBL/GenBank/DDBJ databases">
        <title>De novo transcriptome assembly of four potential Pierce s Disease insect vectors from Arizona vineyards.</title>
        <authorList>
            <person name="Tassone E.E."/>
        </authorList>
    </citation>
    <scope>NUCLEOTIDE SEQUENCE</scope>
</reference>
<dbReference type="EC" id="3.1.-.-" evidence="17"/>
<evidence type="ECO:0000256" key="12">
    <source>
        <dbReference type="ARBA" id="ARBA00022842"/>
    </source>
</evidence>
<dbReference type="PANTHER" id="PTHR11081">
    <property type="entry name" value="FLAP ENDONUCLEASE FAMILY MEMBER"/>
    <property type="match status" value="1"/>
</dbReference>
<feature type="domain" description="XPG N-terminal" evidence="20">
    <location>
        <begin position="1"/>
        <end position="99"/>
    </location>
</feature>
<dbReference type="SMART" id="SM00484">
    <property type="entry name" value="XPGI"/>
    <property type="match status" value="1"/>
</dbReference>
<evidence type="ECO:0000256" key="5">
    <source>
        <dbReference type="ARBA" id="ARBA00022722"/>
    </source>
</evidence>
<keyword evidence="7" id="KW-0255">Endonuclease</keyword>
<evidence type="ECO:0000256" key="3">
    <source>
        <dbReference type="ARBA" id="ARBA00020324"/>
    </source>
</evidence>
<evidence type="ECO:0000259" key="19">
    <source>
        <dbReference type="SMART" id="SM00484"/>
    </source>
</evidence>
<dbReference type="Pfam" id="PF00752">
    <property type="entry name" value="XPG_N"/>
    <property type="match status" value="1"/>
</dbReference>
<proteinExistence type="inferred from homology"/>
<feature type="domain" description="XPG-I" evidence="19">
    <location>
        <begin position="138"/>
        <end position="202"/>
    </location>
</feature>
<dbReference type="InterPro" id="IPR008918">
    <property type="entry name" value="HhH2"/>
</dbReference>
<keyword evidence="11 17" id="KW-0269">Exonuclease</keyword>
<sequence length="767" mass="86153">MGITGLIPFLKKASKPVNVSQFSGCTVAIDSYCWLHKGSYTCVEKLARGESCDAYVHYCMKYLNTLLAHNIKPILVFDGRHLPAKAETEKKRRESREVNRRRAAELMRQDKPDKARMYLQRCIDVTHDMALALMKVCRARNIDCITAPYEADAQLAYLNIQNIAHVVITEDSDLLLFGCTRVLFKMDINGNGLLIEQDKLHISMDIRPAMFNMDKFRYMCILSGCDYLNSLPGIGLVKACKFIKRTADPDIHRALTKLGAHLNMSLVVPVEYRDNFMAAYAMFCYQPVFDPLSRKIVPLNPLPPGATPLTFPEEDNLSPEKALQLAYGNLDPFTMQVVDDWNPDQSKSKSTKTDRWTKASIAPHKSIWSPDFKPKAIVFETPQLPPIKHTSTSGKQKEHELIIQTKAPKRPLDNDDILASLKEEFGYITPAKKPCSDITNSSPVNFNSSLLNDSSVITTIDESFDSPKDRKLNSNPFTKHPLTHSSERKIVSALSKLSKVKKNELNENSTCVIQSRYFTSNNKDINTSSDCSSDTNTCNKEVAHIGAELKERNNLSLFPNKDEENVNQTQIGLSSKTNNCLEKDETNFNKNSNDNKKDSLNDIRNFAMNPSCFNWARSLNNSSCNNQSKAVSNEFRKPIKGTKDSLNSFTDSSSDMKLKKRNPFKKCDSNPLVSKILSDATHLDSEKPSVISSSCEEDNVEGSSQSSYCHTPTLLSLSQECQSTVLTPPLTPQQCRPLGLNKKSLSNHNQQSLLDRFGFKPKTALKR</sequence>
<keyword evidence="5 17" id="KW-0540">Nuclease</keyword>